<name>A0AAV1G1K1_XYRNO</name>
<sequence length="112" mass="11847">MVKRLYNPETFDTEIQVNAPQSPLDVRVYVCVHTPIDVHVVGGVVVCAVLSSGGTYRLCQCNSVGDIAAVCTASSHFFLGNVLSSLVASLHIGSLHPVVLIITADFFPSGCT</sequence>
<evidence type="ECO:0000313" key="1">
    <source>
        <dbReference type="EMBL" id="CAJ1067120.1"/>
    </source>
</evidence>
<organism evidence="1 2">
    <name type="scientific">Xyrichtys novacula</name>
    <name type="common">Pearly razorfish</name>
    <name type="synonym">Hemipteronotus novacula</name>
    <dbReference type="NCBI Taxonomy" id="13765"/>
    <lineage>
        <taxon>Eukaryota</taxon>
        <taxon>Metazoa</taxon>
        <taxon>Chordata</taxon>
        <taxon>Craniata</taxon>
        <taxon>Vertebrata</taxon>
        <taxon>Euteleostomi</taxon>
        <taxon>Actinopterygii</taxon>
        <taxon>Neopterygii</taxon>
        <taxon>Teleostei</taxon>
        <taxon>Neoteleostei</taxon>
        <taxon>Acanthomorphata</taxon>
        <taxon>Eupercaria</taxon>
        <taxon>Labriformes</taxon>
        <taxon>Labridae</taxon>
        <taxon>Xyrichtys</taxon>
    </lineage>
</organism>
<reference evidence="1" key="1">
    <citation type="submission" date="2023-08" db="EMBL/GenBank/DDBJ databases">
        <authorList>
            <person name="Alioto T."/>
            <person name="Alioto T."/>
            <person name="Gomez Garrido J."/>
        </authorList>
    </citation>
    <scope>NUCLEOTIDE SEQUENCE</scope>
</reference>
<keyword evidence="2" id="KW-1185">Reference proteome</keyword>
<accession>A0AAV1G1K1</accession>
<evidence type="ECO:0000313" key="2">
    <source>
        <dbReference type="Proteomes" id="UP001178508"/>
    </source>
</evidence>
<proteinExistence type="predicted"/>
<protein>
    <submittedName>
        <fullName evidence="1">Uncharacterized protein</fullName>
    </submittedName>
</protein>
<gene>
    <name evidence="1" type="ORF">XNOV1_A018442</name>
</gene>
<dbReference type="EMBL" id="OY660874">
    <property type="protein sequence ID" value="CAJ1067120.1"/>
    <property type="molecule type" value="Genomic_DNA"/>
</dbReference>
<dbReference type="Proteomes" id="UP001178508">
    <property type="component" value="Chromosome 11"/>
</dbReference>
<dbReference type="AlphaFoldDB" id="A0AAV1G1K1"/>